<evidence type="ECO:0000313" key="3">
    <source>
        <dbReference type="Proteomes" id="UP000214646"/>
    </source>
</evidence>
<organism evidence="2 3">
    <name type="scientific">Fimbriiglobus ruber</name>
    <dbReference type="NCBI Taxonomy" id="1908690"/>
    <lineage>
        <taxon>Bacteria</taxon>
        <taxon>Pseudomonadati</taxon>
        <taxon>Planctomycetota</taxon>
        <taxon>Planctomycetia</taxon>
        <taxon>Gemmatales</taxon>
        <taxon>Gemmataceae</taxon>
        <taxon>Fimbriiglobus</taxon>
    </lineage>
</organism>
<evidence type="ECO:0000313" key="2">
    <source>
        <dbReference type="EMBL" id="OWK47489.1"/>
    </source>
</evidence>
<protein>
    <submittedName>
        <fullName evidence="2">Uncharacterized protein</fullName>
    </submittedName>
</protein>
<dbReference type="Proteomes" id="UP000214646">
    <property type="component" value="Unassembled WGS sequence"/>
</dbReference>
<dbReference type="EMBL" id="NIDE01000001">
    <property type="protein sequence ID" value="OWK47489.1"/>
    <property type="molecule type" value="Genomic_DNA"/>
</dbReference>
<comment type="caution">
    <text evidence="2">The sequence shown here is derived from an EMBL/GenBank/DDBJ whole genome shotgun (WGS) entry which is preliminary data.</text>
</comment>
<dbReference type="AlphaFoldDB" id="A0A225EDW8"/>
<proteinExistence type="predicted"/>
<accession>A0A225EDW8</accession>
<feature type="region of interest" description="Disordered" evidence="1">
    <location>
        <begin position="24"/>
        <end position="72"/>
    </location>
</feature>
<reference evidence="3" key="1">
    <citation type="submission" date="2017-06" db="EMBL/GenBank/DDBJ databases">
        <title>Genome analysis of Fimbriiglobus ruber SP5, the first member of the order Planctomycetales with confirmed chitinolytic capability.</title>
        <authorList>
            <person name="Ravin N.V."/>
            <person name="Rakitin A.L."/>
            <person name="Ivanova A.A."/>
            <person name="Beletsky A.V."/>
            <person name="Kulichevskaya I.S."/>
            <person name="Mardanov A.V."/>
            <person name="Dedysh S.N."/>
        </authorList>
    </citation>
    <scope>NUCLEOTIDE SEQUENCE [LARGE SCALE GENOMIC DNA]</scope>
    <source>
        <strain evidence="3">SP5</strain>
    </source>
</reference>
<name>A0A225EDW8_9BACT</name>
<gene>
    <name evidence="2" type="ORF">FRUB_01188</name>
</gene>
<keyword evidence="3" id="KW-1185">Reference proteome</keyword>
<evidence type="ECO:0000256" key="1">
    <source>
        <dbReference type="SAM" id="MobiDB-lite"/>
    </source>
</evidence>
<sequence>MVHNGDIDLQGNFKVLGVAPGSVKIGVTSPSPVQNKPPIKRAPEDPRSKIVAPVDTRPKPPSGAWFALPREVGDPGTSKLTGVVEPGKPLNISIGGAK</sequence>